<dbReference type="GO" id="GO:0009424">
    <property type="term" value="C:bacterial-type flagellum hook"/>
    <property type="evidence" value="ECO:0007669"/>
    <property type="project" value="TreeGrafter"/>
</dbReference>
<comment type="function">
    <text evidence="5">A flexible structure which links the flagellar filament to the drive apparatus in the basal body.</text>
</comment>
<dbReference type="InterPro" id="IPR037058">
    <property type="entry name" value="Falgellar_hook_FlgE_sf"/>
</dbReference>
<dbReference type="InterPro" id="IPR037925">
    <property type="entry name" value="FlgE/F/G-like"/>
</dbReference>
<feature type="domain" description="Flagellar hook protein FlgE/F/G-like D1" evidence="10">
    <location>
        <begin position="82"/>
        <end position="149"/>
    </location>
</feature>
<gene>
    <name evidence="11" type="ORF">Ga0061067_102237</name>
</gene>
<dbReference type="PANTHER" id="PTHR30435">
    <property type="entry name" value="FLAGELLAR PROTEIN"/>
    <property type="match status" value="1"/>
</dbReference>
<evidence type="ECO:0000256" key="1">
    <source>
        <dbReference type="ARBA" id="ARBA00004117"/>
    </source>
</evidence>
<feature type="domain" description="Flagellar hook protein FlgE D2" evidence="9">
    <location>
        <begin position="168"/>
        <end position="282"/>
    </location>
</feature>
<evidence type="ECO:0000256" key="5">
    <source>
        <dbReference type="RuleBase" id="RU362116"/>
    </source>
</evidence>
<comment type="subcellular location">
    <subcellularLocation>
        <location evidence="1 5">Bacterial flagellum basal body</location>
    </subcellularLocation>
</comment>
<protein>
    <recommendedName>
        <fullName evidence="3 5">Flagellar hook protein FlgE</fullName>
    </recommendedName>
</protein>
<evidence type="ECO:0000259" key="9">
    <source>
        <dbReference type="Pfam" id="PF07559"/>
    </source>
</evidence>
<dbReference type="AlphaFoldDB" id="A0A0K6HQ99"/>
<dbReference type="InterPro" id="IPR011491">
    <property type="entry name" value="FlgE_D2"/>
</dbReference>
<evidence type="ECO:0000256" key="2">
    <source>
        <dbReference type="ARBA" id="ARBA00009677"/>
    </source>
</evidence>
<keyword evidence="4 5" id="KW-0975">Bacterial flagellum</keyword>
<dbReference type="InterPro" id="IPR001444">
    <property type="entry name" value="Flag_bb_rod_N"/>
</dbReference>
<accession>A0A0K6HQ99</accession>
<dbReference type="RefSeq" id="WP_055454523.1">
    <property type="nucleotide sequence ID" value="NZ_CYHE01000002.1"/>
</dbReference>
<organism evidence="11 12">
    <name type="scientific">Pannonibacter indicus</name>
    <dbReference type="NCBI Taxonomy" id="466044"/>
    <lineage>
        <taxon>Bacteria</taxon>
        <taxon>Pseudomonadati</taxon>
        <taxon>Pseudomonadota</taxon>
        <taxon>Alphaproteobacteria</taxon>
        <taxon>Hyphomicrobiales</taxon>
        <taxon>Stappiaceae</taxon>
        <taxon>Pannonibacter</taxon>
    </lineage>
</organism>
<feature type="domain" description="Flagellar basal-body/hook protein C-terminal" evidence="8">
    <location>
        <begin position="371"/>
        <end position="413"/>
    </location>
</feature>
<dbReference type="PANTHER" id="PTHR30435:SF1">
    <property type="entry name" value="FLAGELLAR HOOK PROTEIN FLGE"/>
    <property type="match status" value="1"/>
</dbReference>
<evidence type="ECO:0000259" key="8">
    <source>
        <dbReference type="Pfam" id="PF06429"/>
    </source>
</evidence>
<dbReference type="SUPFAM" id="SSF117143">
    <property type="entry name" value="Flagellar hook protein flgE"/>
    <property type="match status" value="1"/>
</dbReference>
<dbReference type="Gene3D" id="2.60.98.20">
    <property type="entry name" value="Flagellar hook protein FlgE"/>
    <property type="match status" value="1"/>
</dbReference>
<keyword evidence="12" id="KW-1185">Reference proteome</keyword>
<evidence type="ECO:0000313" key="11">
    <source>
        <dbReference type="EMBL" id="CUA93054.1"/>
    </source>
</evidence>
<evidence type="ECO:0000259" key="10">
    <source>
        <dbReference type="Pfam" id="PF22692"/>
    </source>
</evidence>
<dbReference type="Proteomes" id="UP000183900">
    <property type="component" value="Unassembled WGS sequence"/>
</dbReference>
<comment type="similarity">
    <text evidence="2 5">Belongs to the flagella basal body rod proteins family.</text>
</comment>
<feature type="domain" description="Flagellar basal body rod protein N-terminal" evidence="7">
    <location>
        <begin position="7"/>
        <end position="37"/>
    </location>
</feature>
<dbReference type="InterPro" id="IPR010930">
    <property type="entry name" value="Flg_bb/hook_C_dom"/>
</dbReference>
<evidence type="ECO:0000313" key="12">
    <source>
        <dbReference type="Proteomes" id="UP000183900"/>
    </source>
</evidence>
<dbReference type="Pfam" id="PF22692">
    <property type="entry name" value="LlgE_F_G_D1"/>
    <property type="match status" value="1"/>
</dbReference>
<dbReference type="GO" id="GO:0009425">
    <property type="term" value="C:bacterial-type flagellum basal body"/>
    <property type="evidence" value="ECO:0007669"/>
    <property type="project" value="UniProtKB-SubCell"/>
</dbReference>
<dbReference type="GO" id="GO:0071978">
    <property type="term" value="P:bacterial-type flagellum-dependent swarming motility"/>
    <property type="evidence" value="ECO:0007669"/>
    <property type="project" value="TreeGrafter"/>
</dbReference>
<dbReference type="InterPro" id="IPR053967">
    <property type="entry name" value="LlgE_F_G-like_D1"/>
</dbReference>
<evidence type="ECO:0000256" key="3">
    <source>
        <dbReference type="ARBA" id="ARBA00019015"/>
    </source>
</evidence>
<dbReference type="OrthoDB" id="8372879at2"/>
<evidence type="ECO:0000256" key="6">
    <source>
        <dbReference type="SAM" id="SignalP"/>
    </source>
</evidence>
<evidence type="ECO:0000259" key="7">
    <source>
        <dbReference type="Pfam" id="PF00460"/>
    </source>
</evidence>
<reference evidence="12" key="1">
    <citation type="submission" date="2015-08" db="EMBL/GenBank/DDBJ databases">
        <authorList>
            <person name="Varghese N."/>
        </authorList>
    </citation>
    <scope>NUCLEOTIDE SEQUENCE [LARGE SCALE GENOMIC DNA]</scope>
    <source>
        <strain evidence="12">DSM 23407</strain>
    </source>
</reference>
<sequence>MSLMGSLNSAISALAAQSQALSNISSNLANSSTTAYKASSTSFSNLIAGSSTSTSGGVTASTRASVSDQGLLTATGNSTNLAIDGSGFFVVSSSVTGGQTYYTRNGEFEVDQNGYLVNNGYYLMGWQTDAAGNIIGGTSEASLVPIDIDAIQSSVGATTAVGIQANLPADAVTGDTFSTTVEIYDSLGSTHNMSVTWTKTGENTWEMTFDDPTLNGSTSGTVSTDAIEITFNSDGTLASTNPSPATLSVTGWTTGAADTEVTLDLGTSGLANGLTQYASGSSDPYLKLNKITNDGLPYGSLTGVSITSDGSVIASYDNGDERTIYKIPIATFTNSNGLTLNSDGMYSRSPTSGNSTLQIAGTSGAGSINGGYLEASTTDTSTEFSRMLTAQQAYSAAAQIISTSNSMFDSLLQAVR</sequence>
<name>A0A0K6HQ99_9HYPH</name>
<keyword evidence="6" id="KW-0732">Signal</keyword>
<feature type="chain" id="PRO_5013062610" description="Flagellar hook protein FlgE" evidence="6">
    <location>
        <begin position="16"/>
        <end position="416"/>
    </location>
</feature>
<dbReference type="GO" id="GO:0005829">
    <property type="term" value="C:cytosol"/>
    <property type="evidence" value="ECO:0007669"/>
    <property type="project" value="TreeGrafter"/>
</dbReference>
<keyword evidence="11" id="KW-0282">Flagellum</keyword>
<proteinExistence type="inferred from homology"/>
<dbReference type="Pfam" id="PF06429">
    <property type="entry name" value="Flg_bbr_C"/>
    <property type="match status" value="1"/>
</dbReference>
<dbReference type="NCBIfam" id="TIGR03506">
    <property type="entry name" value="FlgEFG_subfam"/>
    <property type="match status" value="1"/>
</dbReference>
<dbReference type="NCBIfam" id="NF004242">
    <property type="entry name" value="PRK05682.2-1"/>
    <property type="match status" value="1"/>
</dbReference>
<dbReference type="InterPro" id="IPR020013">
    <property type="entry name" value="Flagellar_FlgE/F/G"/>
</dbReference>
<dbReference type="Pfam" id="PF07559">
    <property type="entry name" value="FlgE_D2"/>
    <property type="match status" value="1"/>
</dbReference>
<keyword evidence="11" id="KW-0969">Cilium</keyword>
<feature type="signal peptide" evidence="6">
    <location>
        <begin position="1"/>
        <end position="15"/>
    </location>
</feature>
<evidence type="ECO:0000256" key="4">
    <source>
        <dbReference type="ARBA" id="ARBA00023143"/>
    </source>
</evidence>
<dbReference type="EMBL" id="CYHE01000002">
    <property type="protein sequence ID" value="CUA93054.1"/>
    <property type="molecule type" value="Genomic_DNA"/>
</dbReference>
<keyword evidence="11" id="KW-0966">Cell projection</keyword>
<dbReference type="Pfam" id="PF00460">
    <property type="entry name" value="Flg_bb_rod"/>
    <property type="match status" value="1"/>
</dbReference>